<feature type="domain" description="DhaL" evidence="3">
    <location>
        <begin position="8"/>
        <end position="211"/>
    </location>
</feature>
<dbReference type="SMART" id="SM01120">
    <property type="entry name" value="Dak2"/>
    <property type="match status" value="1"/>
</dbReference>
<gene>
    <name evidence="4" type="ORF">HMPREF1316_0925</name>
</gene>
<dbReference type="PATRIC" id="fig|1125712.3.peg.1768"/>
<dbReference type="SUPFAM" id="SSF101473">
    <property type="entry name" value="DhaL-like"/>
    <property type="match status" value="1"/>
</dbReference>
<dbReference type="PANTHER" id="PTHR28629">
    <property type="entry name" value="TRIOKINASE/FMN CYCLASE"/>
    <property type="match status" value="1"/>
</dbReference>
<organism evidence="4 5">
    <name type="scientific">Olsenella profusa F0195</name>
    <dbReference type="NCBI Taxonomy" id="1125712"/>
    <lineage>
        <taxon>Bacteria</taxon>
        <taxon>Bacillati</taxon>
        <taxon>Actinomycetota</taxon>
        <taxon>Coriobacteriia</taxon>
        <taxon>Coriobacteriales</taxon>
        <taxon>Atopobiaceae</taxon>
        <taxon>Olsenella</taxon>
    </lineage>
</organism>
<dbReference type="GO" id="GO:0005829">
    <property type="term" value="C:cytosol"/>
    <property type="evidence" value="ECO:0007669"/>
    <property type="project" value="TreeGrafter"/>
</dbReference>
<sequence>MMNKLTIENVPQMFDYVGTLFAEKRDELCAMDAVMGDGDLGLTMSKGYGALPAFLRDLTGEGDIGKMMLKGAMRMQNTVPSTMGTLMASGIMEAGKAFRGKTELVPADMVTYVTQFAIGIRKRGKCELGDRTILDSVDAGAKRAAALVESDASASFLDVLTAAVEGAEEGCEATKDMLPKFGKAAVHSAKAKGIVDQGALAGKYMLEGLKNYFADQQ</sequence>
<keyword evidence="2" id="KW-0418">Kinase</keyword>
<protein>
    <submittedName>
        <fullName evidence="4">DAK2 domain protein</fullName>
    </submittedName>
</protein>
<keyword evidence="5" id="KW-1185">Reference proteome</keyword>
<evidence type="ECO:0000313" key="5">
    <source>
        <dbReference type="Proteomes" id="UP000016638"/>
    </source>
</evidence>
<dbReference type="eggNOG" id="COG1461">
    <property type="taxonomic scope" value="Bacteria"/>
</dbReference>
<dbReference type="Pfam" id="PF02734">
    <property type="entry name" value="Dak2"/>
    <property type="match status" value="1"/>
</dbReference>
<dbReference type="EMBL" id="AWEZ01000061">
    <property type="protein sequence ID" value="ERL06921.1"/>
    <property type="molecule type" value="Genomic_DNA"/>
</dbReference>
<name>U2V2L5_9ACTN</name>
<proteinExistence type="predicted"/>
<dbReference type="PROSITE" id="PS51480">
    <property type="entry name" value="DHAL"/>
    <property type="match status" value="1"/>
</dbReference>
<evidence type="ECO:0000313" key="4">
    <source>
        <dbReference type="EMBL" id="ERL06921.1"/>
    </source>
</evidence>
<dbReference type="InterPro" id="IPR036117">
    <property type="entry name" value="DhaL_dom_sf"/>
</dbReference>
<keyword evidence="1" id="KW-0808">Transferase</keyword>
<dbReference type="GO" id="GO:0019563">
    <property type="term" value="P:glycerol catabolic process"/>
    <property type="evidence" value="ECO:0007669"/>
    <property type="project" value="TreeGrafter"/>
</dbReference>
<dbReference type="InterPro" id="IPR050861">
    <property type="entry name" value="Dihydroxyacetone_Kinase"/>
</dbReference>
<dbReference type="GO" id="GO:0004371">
    <property type="term" value="F:glycerone kinase activity"/>
    <property type="evidence" value="ECO:0007669"/>
    <property type="project" value="InterPro"/>
</dbReference>
<evidence type="ECO:0000259" key="3">
    <source>
        <dbReference type="PROSITE" id="PS51480"/>
    </source>
</evidence>
<dbReference type="InterPro" id="IPR004007">
    <property type="entry name" value="DhaL_dom"/>
</dbReference>
<dbReference type="PANTHER" id="PTHR28629:SF4">
    <property type="entry name" value="TRIOKINASE_FMN CYCLASE"/>
    <property type="match status" value="1"/>
</dbReference>
<accession>U2V2L5</accession>
<dbReference type="Proteomes" id="UP000016638">
    <property type="component" value="Unassembled WGS sequence"/>
</dbReference>
<dbReference type="Gene3D" id="1.25.40.340">
    <property type="match status" value="1"/>
</dbReference>
<comment type="caution">
    <text evidence="4">The sequence shown here is derived from an EMBL/GenBank/DDBJ whole genome shotgun (WGS) entry which is preliminary data.</text>
</comment>
<evidence type="ECO:0000256" key="2">
    <source>
        <dbReference type="ARBA" id="ARBA00022777"/>
    </source>
</evidence>
<reference evidence="4 5" key="1">
    <citation type="submission" date="2013-08" db="EMBL/GenBank/DDBJ databases">
        <authorList>
            <person name="Durkin A.S."/>
            <person name="Haft D.R."/>
            <person name="McCorrison J."/>
            <person name="Torralba M."/>
            <person name="Gillis M."/>
            <person name="Haft D.H."/>
            <person name="Methe B."/>
            <person name="Sutton G."/>
            <person name="Nelson K.E."/>
        </authorList>
    </citation>
    <scope>NUCLEOTIDE SEQUENCE [LARGE SCALE GENOMIC DNA]</scope>
    <source>
        <strain evidence="4 5">F0195</strain>
    </source>
</reference>
<evidence type="ECO:0000256" key="1">
    <source>
        <dbReference type="ARBA" id="ARBA00022679"/>
    </source>
</evidence>
<dbReference type="AlphaFoldDB" id="U2V2L5"/>
<dbReference type="STRING" id="1125712.HMPREF1316_0925"/>